<sequence>VHVVDHPVVLGQRASEVAGHVVGQPTVGAADEYGPEVVVAAVSVDRHHRVDPVEEGVQPVGDAGGEAGGREVPPGAVRLDQGVQRRTSAGGDLPGDDLGGTFQTATVEGADPDP</sequence>
<gene>
    <name evidence="2" type="ORF">METZ01_LOCUS63874</name>
</gene>
<evidence type="ECO:0000313" key="2">
    <source>
        <dbReference type="EMBL" id="SVA11020.1"/>
    </source>
</evidence>
<proteinExistence type="predicted"/>
<dbReference type="AlphaFoldDB" id="A0A381T480"/>
<evidence type="ECO:0000256" key="1">
    <source>
        <dbReference type="SAM" id="MobiDB-lite"/>
    </source>
</evidence>
<reference evidence="2" key="1">
    <citation type="submission" date="2018-05" db="EMBL/GenBank/DDBJ databases">
        <authorList>
            <person name="Lanie J.A."/>
            <person name="Ng W.-L."/>
            <person name="Kazmierczak K.M."/>
            <person name="Andrzejewski T.M."/>
            <person name="Davidsen T.M."/>
            <person name="Wayne K.J."/>
            <person name="Tettelin H."/>
            <person name="Glass J.I."/>
            <person name="Rusch D."/>
            <person name="Podicherti R."/>
            <person name="Tsui H.-C.T."/>
            <person name="Winkler M.E."/>
        </authorList>
    </citation>
    <scope>NUCLEOTIDE SEQUENCE</scope>
</reference>
<accession>A0A381T480</accession>
<feature type="region of interest" description="Disordered" evidence="1">
    <location>
        <begin position="49"/>
        <end position="114"/>
    </location>
</feature>
<organism evidence="2">
    <name type="scientific">marine metagenome</name>
    <dbReference type="NCBI Taxonomy" id="408172"/>
    <lineage>
        <taxon>unclassified sequences</taxon>
        <taxon>metagenomes</taxon>
        <taxon>ecological metagenomes</taxon>
    </lineage>
</organism>
<feature type="non-terminal residue" evidence="2">
    <location>
        <position position="1"/>
    </location>
</feature>
<dbReference type="EMBL" id="UINC01004004">
    <property type="protein sequence ID" value="SVA11020.1"/>
    <property type="molecule type" value="Genomic_DNA"/>
</dbReference>
<name>A0A381T480_9ZZZZ</name>
<protein>
    <submittedName>
        <fullName evidence="2">Uncharacterized protein</fullName>
    </submittedName>
</protein>